<dbReference type="InterPro" id="IPR058792">
    <property type="entry name" value="Beta-barrel_RND_2"/>
</dbReference>
<evidence type="ECO:0000256" key="2">
    <source>
        <dbReference type="ARBA" id="ARBA00022448"/>
    </source>
</evidence>
<dbReference type="Gene3D" id="2.40.420.20">
    <property type="match status" value="1"/>
</dbReference>
<gene>
    <name evidence="8" type="ORF">RZS28_07960</name>
</gene>
<accession>A0ABZ0HXB7</accession>
<dbReference type="Proteomes" id="UP001626536">
    <property type="component" value="Chromosome"/>
</dbReference>
<evidence type="ECO:0000256" key="3">
    <source>
        <dbReference type="SAM" id="MobiDB-lite"/>
    </source>
</evidence>
<dbReference type="Pfam" id="PF25954">
    <property type="entry name" value="Beta-barrel_RND_2"/>
    <property type="match status" value="1"/>
</dbReference>
<dbReference type="Gene3D" id="2.40.30.170">
    <property type="match status" value="1"/>
</dbReference>
<feature type="domain" description="CzcB-like alpha-helical hairpin" evidence="4">
    <location>
        <begin position="151"/>
        <end position="210"/>
    </location>
</feature>
<dbReference type="InterPro" id="IPR058647">
    <property type="entry name" value="BSH_CzcB-like"/>
</dbReference>
<dbReference type="Pfam" id="PF25973">
    <property type="entry name" value="BSH_CzcB"/>
    <property type="match status" value="1"/>
</dbReference>
<evidence type="ECO:0000259" key="4">
    <source>
        <dbReference type="Pfam" id="PF25893"/>
    </source>
</evidence>
<dbReference type="Pfam" id="PF25893">
    <property type="entry name" value="HH_CzcB"/>
    <property type="match status" value="1"/>
</dbReference>
<feature type="domain" description="CusB-like beta-barrel" evidence="5">
    <location>
        <begin position="277"/>
        <end position="352"/>
    </location>
</feature>
<keyword evidence="9" id="KW-1185">Reference proteome</keyword>
<proteinExistence type="inferred from homology"/>
<reference evidence="8 9" key="1">
    <citation type="submission" date="2023-10" db="EMBL/GenBank/DDBJ databases">
        <title>Novel methanotroph of the genus Methylocapsa from a subarctic wetland.</title>
        <authorList>
            <person name="Belova S.E."/>
            <person name="Oshkin I.Y."/>
            <person name="Miroshnikov K."/>
            <person name="Dedysh S.N."/>
        </authorList>
    </citation>
    <scope>NUCLEOTIDE SEQUENCE [LARGE SCALE GENOMIC DNA]</scope>
    <source>
        <strain evidence="8 9">RX1</strain>
    </source>
</reference>
<dbReference type="Gene3D" id="2.40.50.100">
    <property type="match status" value="1"/>
</dbReference>
<name>A0ABZ0HXB7_9HYPH</name>
<feature type="domain" description="CzcB-like barrel-sandwich hybrid" evidence="6">
    <location>
        <begin position="114"/>
        <end position="273"/>
    </location>
</feature>
<dbReference type="EMBL" id="CP136862">
    <property type="protein sequence ID" value="WOJ91193.1"/>
    <property type="molecule type" value="Genomic_DNA"/>
</dbReference>
<dbReference type="SUPFAM" id="SSF111369">
    <property type="entry name" value="HlyD-like secretion proteins"/>
    <property type="match status" value="1"/>
</dbReference>
<protein>
    <submittedName>
        <fullName evidence="8">Efflux RND transporter periplasmic adaptor subunit</fullName>
    </submittedName>
</protein>
<dbReference type="InterPro" id="IPR051909">
    <property type="entry name" value="MFP_Cation_Efflux"/>
</dbReference>
<dbReference type="InterPro" id="IPR058648">
    <property type="entry name" value="HH_CzcB-like"/>
</dbReference>
<dbReference type="RefSeq" id="WP_407340784.1">
    <property type="nucleotide sequence ID" value="NZ_CP136862.1"/>
</dbReference>
<organism evidence="8 9">
    <name type="scientific">Methylocapsa polymorpha</name>
    <dbReference type="NCBI Taxonomy" id="3080828"/>
    <lineage>
        <taxon>Bacteria</taxon>
        <taxon>Pseudomonadati</taxon>
        <taxon>Pseudomonadota</taxon>
        <taxon>Alphaproteobacteria</taxon>
        <taxon>Hyphomicrobiales</taxon>
        <taxon>Beijerinckiaceae</taxon>
        <taxon>Methylocapsa</taxon>
    </lineage>
</organism>
<evidence type="ECO:0000259" key="6">
    <source>
        <dbReference type="Pfam" id="PF25973"/>
    </source>
</evidence>
<evidence type="ECO:0000313" key="8">
    <source>
        <dbReference type="EMBL" id="WOJ91193.1"/>
    </source>
</evidence>
<feature type="domain" description="CzcB-like C-terminal circularly permuted SH3-like" evidence="7">
    <location>
        <begin position="359"/>
        <end position="419"/>
    </location>
</feature>
<feature type="region of interest" description="Disordered" evidence="3">
    <location>
        <begin position="40"/>
        <end position="73"/>
    </location>
</feature>
<dbReference type="PANTHER" id="PTHR30097:SF4">
    <property type="entry name" value="SLR6042 PROTEIN"/>
    <property type="match status" value="1"/>
</dbReference>
<dbReference type="PANTHER" id="PTHR30097">
    <property type="entry name" value="CATION EFFLUX SYSTEM PROTEIN CUSB"/>
    <property type="match status" value="1"/>
</dbReference>
<dbReference type="InterPro" id="IPR058649">
    <property type="entry name" value="CzcB_C"/>
</dbReference>
<dbReference type="Pfam" id="PF25975">
    <property type="entry name" value="CzcB_C"/>
    <property type="match status" value="1"/>
</dbReference>
<sequence>MKRIFAIMGVLALGAALGGVALQVSPGARSVFAWIAPPRHEKQTSTQAEPAVQKDASSPSASKGEPGKPPDGLITMASEQIEAQGIEIAIVEKGILARRLTVPGTVTLDMDLVARVPGRVVGTVTQLRKRLGDSVAQGEVVAVLDSREVADAKSEYLTASVGFDLRKTMYERAQILWAKKISAEQQYLQSRATFLEAELRLDLARQKLSALKLDPAEVEKAAKQESALKSGVSSLREYEIRSLIGGRIIERKVDVGTLIGNQGDPPDLYTVADLSLVWIELAAPTADLDVIQEGQTVEITSGRDSGKRGVGRIIFISPLVDPDTRSARLIAQIDNKAQIWRPGSVVTARIVTKEEPVDVRVPRIALQTIGGEHVVFVRTPNGFLRRAVTIGRSDEQDVEIISGLSTGEQIAVKNTFLLKAELGKGD</sequence>
<evidence type="ECO:0000313" key="9">
    <source>
        <dbReference type="Proteomes" id="UP001626536"/>
    </source>
</evidence>
<dbReference type="NCBIfam" id="TIGR01730">
    <property type="entry name" value="RND_mfp"/>
    <property type="match status" value="1"/>
</dbReference>
<evidence type="ECO:0000256" key="1">
    <source>
        <dbReference type="ARBA" id="ARBA00009477"/>
    </source>
</evidence>
<comment type="similarity">
    <text evidence="1">Belongs to the membrane fusion protein (MFP) (TC 8.A.1) family.</text>
</comment>
<evidence type="ECO:0000259" key="7">
    <source>
        <dbReference type="Pfam" id="PF25975"/>
    </source>
</evidence>
<dbReference type="InterPro" id="IPR006143">
    <property type="entry name" value="RND_pump_MFP"/>
</dbReference>
<evidence type="ECO:0000259" key="5">
    <source>
        <dbReference type="Pfam" id="PF25954"/>
    </source>
</evidence>
<keyword evidence="2" id="KW-0813">Transport</keyword>